<sequence length="289" mass="31478">MPDEVVRTLTVDGVQYAYRRLCRPAPETEPIVLLGGVFQGLHGWHPIDTTLNEKADVITLDYLGDGTRASAQYISPAQASRAVAQAVDDLGADRINLLGYSYGSVIAHQYALRHPERIARLMLGGVPTGATPEQQPYAQAIAATIAEGDKAKVATLLVEIMLCMDPDVEVPHRDLVYRCLRRTLLRHLHSPHAMVGLQRSLNAEIAVTQDRLPSVPTLVFSGVHDTLTPVPQQRAFAESVDGCQFTVIDSADHLVILERPAEVADLALRHFTEGIGSCIRVGVRSESVP</sequence>
<evidence type="ECO:0000313" key="3">
    <source>
        <dbReference type="Proteomes" id="UP001352223"/>
    </source>
</evidence>
<reference evidence="2 3" key="1">
    <citation type="submission" date="2022-10" db="EMBL/GenBank/DDBJ databases">
        <authorList>
            <person name="Xie J."/>
            <person name="Shen N."/>
        </authorList>
    </citation>
    <scope>NUCLEOTIDE SEQUENCE [LARGE SCALE GENOMIC DNA]</scope>
    <source>
        <strain evidence="2 3">DSM 41681</strain>
    </source>
</reference>
<dbReference type="GO" id="GO:0016787">
    <property type="term" value="F:hydrolase activity"/>
    <property type="evidence" value="ECO:0007669"/>
    <property type="project" value="UniProtKB-KW"/>
</dbReference>
<gene>
    <name evidence="2" type="ORF">OKJ48_11525</name>
</gene>
<accession>A0ABU6C824</accession>
<dbReference type="InterPro" id="IPR000073">
    <property type="entry name" value="AB_hydrolase_1"/>
</dbReference>
<dbReference type="RefSeq" id="WP_324768035.1">
    <property type="nucleotide sequence ID" value="NZ_BAAATS010000028.1"/>
</dbReference>
<keyword evidence="2" id="KW-0378">Hydrolase</keyword>
<dbReference type="InterPro" id="IPR029058">
    <property type="entry name" value="AB_hydrolase_fold"/>
</dbReference>
<dbReference type="PANTHER" id="PTHR43798">
    <property type="entry name" value="MONOACYLGLYCEROL LIPASE"/>
    <property type="match status" value="1"/>
</dbReference>
<feature type="domain" description="AB hydrolase-1" evidence="1">
    <location>
        <begin position="30"/>
        <end position="260"/>
    </location>
</feature>
<dbReference type="Proteomes" id="UP001352223">
    <property type="component" value="Unassembled WGS sequence"/>
</dbReference>
<dbReference type="Gene3D" id="3.40.50.1820">
    <property type="entry name" value="alpha/beta hydrolase"/>
    <property type="match status" value="1"/>
</dbReference>
<dbReference type="InterPro" id="IPR050266">
    <property type="entry name" value="AB_hydrolase_sf"/>
</dbReference>
<dbReference type="Pfam" id="PF00561">
    <property type="entry name" value="Abhydrolase_1"/>
    <property type="match status" value="1"/>
</dbReference>
<proteinExistence type="predicted"/>
<dbReference type="SUPFAM" id="SSF53474">
    <property type="entry name" value="alpha/beta-Hydrolases"/>
    <property type="match status" value="1"/>
</dbReference>
<evidence type="ECO:0000313" key="2">
    <source>
        <dbReference type="EMBL" id="MEB3960869.1"/>
    </source>
</evidence>
<name>A0ABU6C824_9ACTN</name>
<organism evidence="2 3">
    <name type="scientific">Streptomyces kunmingensis</name>
    <dbReference type="NCBI Taxonomy" id="68225"/>
    <lineage>
        <taxon>Bacteria</taxon>
        <taxon>Bacillati</taxon>
        <taxon>Actinomycetota</taxon>
        <taxon>Actinomycetes</taxon>
        <taxon>Kitasatosporales</taxon>
        <taxon>Streptomycetaceae</taxon>
        <taxon>Streptomyces</taxon>
    </lineage>
</organism>
<protein>
    <submittedName>
        <fullName evidence="2">Alpha/beta hydrolase</fullName>
    </submittedName>
</protein>
<dbReference type="PANTHER" id="PTHR43798:SF33">
    <property type="entry name" value="HYDROLASE, PUTATIVE (AFU_ORTHOLOGUE AFUA_2G14860)-RELATED"/>
    <property type="match status" value="1"/>
</dbReference>
<dbReference type="EMBL" id="JAOZYB010000068">
    <property type="protein sequence ID" value="MEB3960869.1"/>
    <property type="molecule type" value="Genomic_DNA"/>
</dbReference>
<keyword evidence="3" id="KW-1185">Reference proteome</keyword>
<comment type="caution">
    <text evidence="2">The sequence shown here is derived from an EMBL/GenBank/DDBJ whole genome shotgun (WGS) entry which is preliminary data.</text>
</comment>
<dbReference type="PRINTS" id="PR00111">
    <property type="entry name" value="ABHYDROLASE"/>
</dbReference>
<evidence type="ECO:0000259" key="1">
    <source>
        <dbReference type="Pfam" id="PF00561"/>
    </source>
</evidence>